<dbReference type="AlphaFoldDB" id="A0A6G1FZ84"/>
<evidence type="ECO:0000256" key="5">
    <source>
        <dbReference type="SAM" id="MobiDB-lite"/>
    </source>
</evidence>
<evidence type="ECO:0000256" key="3">
    <source>
        <dbReference type="ARBA" id="ARBA00022989"/>
    </source>
</evidence>
<feature type="domain" description="Major facilitator superfamily (MFS) profile" evidence="7">
    <location>
        <begin position="15"/>
        <end position="465"/>
    </location>
</feature>
<dbReference type="GO" id="GO:0022857">
    <property type="term" value="F:transmembrane transporter activity"/>
    <property type="evidence" value="ECO:0007669"/>
    <property type="project" value="InterPro"/>
</dbReference>
<evidence type="ECO:0000256" key="4">
    <source>
        <dbReference type="ARBA" id="ARBA00023136"/>
    </source>
</evidence>
<keyword evidence="9" id="KW-1185">Reference proteome</keyword>
<dbReference type="InterPro" id="IPR020846">
    <property type="entry name" value="MFS_dom"/>
</dbReference>
<feature type="transmembrane region" description="Helical" evidence="6">
    <location>
        <begin position="106"/>
        <end position="127"/>
    </location>
</feature>
<accession>A0A6G1FZ84</accession>
<dbReference type="RefSeq" id="XP_033532617.1">
    <property type="nucleotide sequence ID" value="XM_033677618.1"/>
</dbReference>
<dbReference type="EMBL" id="ML975163">
    <property type="protein sequence ID" value="KAF1810986.1"/>
    <property type="molecule type" value="Genomic_DNA"/>
</dbReference>
<feature type="transmembrane region" description="Helical" evidence="6">
    <location>
        <begin position="50"/>
        <end position="67"/>
    </location>
</feature>
<dbReference type="PANTHER" id="PTHR42718">
    <property type="entry name" value="MAJOR FACILITATOR SUPERFAMILY MULTIDRUG TRANSPORTER MFSC"/>
    <property type="match status" value="1"/>
</dbReference>
<feature type="transmembrane region" description="Helical" evidence="6">
    <location>
        <begin position="168"/>
        <end position="192"/>
    </location>
</feature>
<evidence type="ECO:0000256" key="2">
    <source>
        <dbReference type="ARBA" id="ARBA00022692"/>
    </source>
</evidence>
<dbReference type="SUPFAM" id="SSF103473">
    <property type="entry name" value="MFS general substrate transporter"/>
    <property type="match status" value="1"/>
</dbReference>
<dbReference type="Proteomes" id="UP000504638">
    <property type="component" value="Unplaced"/>
</dbReference>
<dbReference type="InterPro" id="IPR036259">
    <property type="entry name" value="MFS_trans_sf"/>
</dbReference>
<dbReference type="PROSITE" id="PS50850">
    <property type="entry name" value="MFS"/>
    <property type="match status" value="1"/>
</dbReference>
<evidence type="ECO:0000313" key="8">
    <source>
        <dbReference type="EMBL" id="KAF1810986.1"/>
    </source>
</evidence>
<dbReference type="GO" id="GO:0016020">
    <property type="term" value="C:membrane"/>
    <property type="evidence" value="ECO:0007669"/>
    <property type="project" value="UniProtKB-SubCell"/>
</dbReference>
<feature type="transmembrane region" description="Helical" evidence="6">
    <location>
        <begin position="365"/>
        <end position="390"/>
    </location>
</feature>
<proteinExistence type="predicted"/>
<reference evidence="10" key="2">
    <citation type="submission" date="2020-04" db="EMBL/GenBank/DDBJ databases">
        <authorList>
            <consortium name="NCBI Genome Project"/>
        </authorList>
    </citation>
    <scope>NUCLEOTIDE SEQUENCE</scope>
    <source>
        <strain evidence="10">CBS 781.70</strain>
    </source>
</reference>
<dbReference type="PANTHER" id="PTHR42718:SF11">
    <property type="entry name" value="MAJOR FACILITATOR SUPERFAMILY (MFS) PROFILE DOMAIN-CONTAINING PROTEIN"/>
    <property type="match status" value="1"/>
</dbReference>
<organism evidence="8">
    <name type="scientific">Eremomyces bilateralis CBS 781.70</name>
    <dbReference type="NCBI Taxonomy" id="1392243"/>
    <lineage>
        <taxon>Eukaryota</taxon>
        <taxon>Fungi</taxon>
        <taxon>Dikarya</taxon>
        <taxon>Ascomycota</taxon>
        <taxon>Pezizomycotina</taxon>
        <taxon>Dothideomycetes</taxon>
        <taxon>Dothideomycetes incertae sedis</taxon>
        <taxon>Eremomycetales</taxon>
        <taxon>Eremomycetaceae</taxon>
        <taxon>Eremomyces</taxon>
    </lineage>
</organism>
<dbReference type="Gene3D" id="1.20.1250.20">
    <property type="entry name" value="MFS general substrate transporter like domains"/>
    <property type="match status" value="1"/>
</dbReference>
<evidence type="ECO:0000256" key="1">
    <source>
        <dbReference type="ARBA" id="ARBA00004141"/>
    </source>
</evidence>
<feature type="transmembrane region" description="Helical" evidence="6">
    <location>
        <begin position="277"/>
        <end position="296"/>
    </location>
</feature>
<dbReference type="OrthoDB" id="2130629at2759"/>
<feature type="transmembrane region" description="Helical" evidence="6">
    <location>
        <begin position="308"/>
        <end position="333"/>
    </location>
</feature>
<feature type="transmembrane region" description="Helical" evidence="6">
    <location>
        <begin position="204"/>
        <end position="224"/>
    </location>
</feature>
<reference evidence="8 10" key="1">
    <citation type="submission" date="2020-01" db="EMBL/GenBank/DDBJ databases">
        <authorList>
            <consortium name="DOE Joint Genome Institute"/>
            <person name="Haridas S."/>
            <person name="Albert R."/>
            <person name="Binder M."/>
            <person name="Bloem J."/>
            <person name="Labutti K."/>
            <person name="Salamov A."/>
            <person name="Andreopoulos B."/>
            <person name="Baker S.E."/>
            <person name="Barry K."/>
            <person name="Bills G."/>
            <person name="Bluhm B.H."/>
            <person name="Cannon C."/>
            <person name="Castanera R."/>
            <person name="Culley D.E."/>
            <person name="Daum C."/>
            <person name="Ezra D."/>
            <person name="Gonzalez J.B."/>
            <person name="Henrissat B."/>
            <person name="Kuo A."/>
            <person name="Liang C."/>
            <person name="Lipzen A."/>
            <person name="Lutzoni F."/>
            <person name="Magnuson J."/>
            <person name="Mondo S."/>
            <person name="Nolan M."/>
            <person name="Ohm R."/>
            <person name="Pangilinan J."/>
            <person name="Park H.-J."/>
            <person name="Ramirez L."/>
            <person name="Alfaro M."/>
            <person name="Sun H."/>
            <person name="Tritt A."/>
            <person name="Yoshinaga Y."/>
            <person name="Zwiers L.-H."/>
            <person name="Turgeon B.G."/>
            <person name="Goodwin S.B."/>
            <person name="Spatafora J.W."/>
            <person name="Crous P.W."/>
            <person name="Grigoriev I.V."/>
        </authorList>
    </citation>
    <scope>NUCLEOTIDE SEQUENCE</scope>
    <source>
        <strain evidence="8 10">CBS 781.70</strain>
    </source>
</reference>
<name>A0A6G1FZ84_9PEZI</name>
<evidence type="ECO:0000313" key="10">
    <source>
        <dbReference type="RefSeq" id="XP_033532617.1"/>
    </source>
</evidence>
<reference evidence="10" key="3">
    <citation type="submission" date="2025-04" db="UniProtKB">
        <authorList>
            <consortium name="RefSeq"/>
        </authorList>
    </citation>
    <scope>IDENTIFICATION</scope>
    <source>
        <strain evidence="10">CBS 781.70</strain>
    </source>
</reference>
<comment type="subcellular location">
    <subcellularLocation>
        <location evidence="1">Membrane</location>
        <topology evidence="1">Multi-pass membrane protein</topology>
    </subcellularLocation>
</comment>
<evidence type="ECO:0000256" key="6">
    <source>
        <dbReference type="SAM" id="Phobius"/>
    </source>
</evidence>
<keyword evidence="3 6" id="KW-1133">Transmembrane helix</keyword>
<evidence type="ECO:0000259" key="7">
    <source>
        <dbReference type="PROSITE" id="PS50850"/>
    </source>
</evidence>
<feature type="transmembrane region" description="Helical" evidence="6">
    <location>
        <begin position="236"/>
        <end position="256"/>
    </location>
</feature>
<feature type="region of interest" description="Disordered" evidence="5">
    <location>
        <begin position="502"/>
        <end position="545"/>
    </location>
</feature>
<feature type="compositionally biased region" description="Basic and acidic residues" evidence="5">
    <location>
        <begin position="515"/>
        <end position="527"/>
    </location>
</feature>
<feature type="transmembrane region" description="Helical" evidence="6">
    <location>
        <begin position="79"/>
        <end position="100"/>
    </location>
</feature>
<dbReference type="InterPro" id="IPR011701">
    <property type="entry name" value="MFS"/>
</dbReference>
<dbReference type="Pfam" id="PF07690">
    <property type="entry name" value="MFS_1"/>
    <property type="match status" value="1"/>
</dbReference>
<feature type="transmembrane region" description="Helical" evidence="6">
    <location>
        <begin position="139"/>
        <end position="162"/>
    </location>
</feature>
<feature type="transmembrane region" description="Helical" evidence="6">
    <location>
        <begin position="12"/>
        <end position="30"/>
    </location>
</feature>
<keyword evidence="2 6" id="KW-0812">Transmembrane</keyword>
<gene>
    <name evidence="8 10" type="ORF">P152DRAFT_438686</name>
</gene>
<feature type="transmembrane region" description="Helical" evidence="6">
    <location>
        <begin position="441"/>
        <end position="461"/>
    </location>
</feature>
<feature type="transmembrane region" description="Helical" evidence="6">
    <location>
        <begin position="340"/>
        <end position="359"/>
    </location>
</feature>
<evidence type="ECO:0000313" key="9">
    <source>
        <dbReference type="Proteomes" id="UP000504638"/>
    </source>
</evidence>
<protein>
    <submittedName>
        <fullName evidence="8 10">MFS general substrate transporter</fullName>
    </submittedName>
</protein>
<sequence length="561" mass="61954">MSGPGNMTMAGEMIFLITIMMSAMLSEYFTNGFLVIMPQLHVALDFPESTHAWTLNAFTLTVACFILPMGHLIDAIGEYAMFHLGIAWFYVTNLITGFSVNYTMFLVLRAISALGPAAFLPAGLSLLGKAYRPAERKTWAYVFYGASFGLGYLLGSAVGGMLVETMGWSWFFFIGALISTPLALISFWYIIWPWERVSTVRGQDWLGLLLLASSLGLSTFAILLSPHTAAKWASPLVYSTFIAGVALLAAFAYVEWKVAAEPLIPFDILKVTHMRPLALALLCGFASYGVLMFHLFQHIYWVYAHRNATIAALWFMPRAIAGMLIPVGGWLLIRRFDGKYLLVVSSLANIIAFLSFLYIKDVPSYWVVIFLPMICIALGFDLLYAVSTVFIMTNFPRRKQGLAAALIHTMYFLGMSLLIAFGHMASEATSRVESQRFRHGTWFGVASSVIELVIAMSMVTVPKAVGAWTFEEKEDQAPEHGEHEELRPPSRATLESVEMAGALPVGNPDGTPTARDSRSSPTDREFRSNPSTLLDVPRQPPTVGTEAEVAAVVAARRTRRV</sequence>
<dbReference type="GeneID" id="54418188"/>
<dbReference type="Gene3D" id="1.20.1720.10">
    <property type="entry name" value="Multidrug resistance protein D"/>
    <property type="match status" value="1"/>
</dbReference>
<feature type="transmembrane region" description="Helical" evidence="6">
    <location>
        <begin position="402"/>
        <end position="421"/>
    </location>
</feature>
<keyword evidence="4 6" id="KW-0472">Membrane</keyword>